<evidence type="ECO:0000256" key="2">
    <source>
        <dbReference type="ARBA" id="ARBA00022747"/>
    </source>
</evidence>
<dbReference type="AlphaFoldDB" id="F0F5F3"/>
<protein>
    <recommendedName>
        <fullName evidence="3">N6 adenine-specific DNA methyltransferase N-terminal domain-containing protein</fullName>
    </recommendedName>
</protein>
<proteinExistence type="inferred from homology"/>
<dbReference type="Gene3D" id="1.20.1260.30">
    <property type="match status" value="1"/>
</dbReference>
<evidence type="ECO:0000256" key="1">
    <source>
        <dbReference type="ARBA" id="ARBA00006594"/>
    </source>
</evidence>
<dbReference type="SUPFAM" id="SSF53335">
    <property type="entry name" value="S-adenosyl-L-methionine-dependent methyltransferases"/>
    <property type="match status" value="1"/>
</dbReference>
<accession>F0F5F3</accession>
<keyword evidence="5" id="KW-1185">Reference proteome</keyword>
<dbReference type="OrthoDB" id="9814572at2"/>
<name>F0F5F3_9BACT</name>
<dbReference type="HOGENOM" id="CLU_057116_0_2_10"/>
<dbReference type="InterPro" id="IPR038333">
    <property type="entry name" value="T1MK-like_N_sf"/>
</dbReference>
<dbReference type="Proteomes" id="UP000005697">
    <property type="component" value="Unassembled WGS sequence"/>
</dbReference>
<dbReference type="GO" id="GO:0009307">
    <property type="term" value="P:DNA restriction-modification system"/>
    <property type="evidence" value="ECO:0007669"/>
    <property type="project" value="UniProtKB-KW"/>
</dbReference>
<dbReference type="Pfam" id="PF12161">
    <property type="entry name" value="HsdM_N"/>
    <property type="match status" value="1"/>
</dbReference>
<dbReference type="RefSeq" id="WP_007368352.1">
    <property type="nucleotide sequence ID" value="NZ_GL872283.1"/>
</dbReference>
<dbReference type="eggNOG" id="COG0286">
    <property type="taxonomic scope" value="Bacteria"/>
</dbReference>
<dbReference type="STRING" id="888743.HMPREF9141_0819"/>
<organism evidence="4 5">
    <name type="scientific">Prevotella multiformis DSM 16608</name>
    <dbReference type="NCBI Taxonomy" id="888743"/>
    <lineage>
        <taxon>Bacteria</taxon>
        <taxon>Pseudomonadati</taxon>
        <taxon>Bacteroidota</taxon>
        <taxon>Bacteroidia</taxon>
        <taxon>Bacteroidales</taxon>
        <taxon>Prevotellaceae</taxon>
        <taxon>Prevotella</taxon>
    </lineage>
</organism>
<comment type="similarity">
    <text evidence="1">Belongs to the N(4)/N(6)-methyltransferase family.</text>
</comment>
<reference evidence="4 5" key="1">
    <citation type="submission" date="2011-01" db="EMBL/GenBank/DDBJ databases">
        <authorList>
            <person name="Muzny D."/>
            <person name="Qin X."/>
            <person name="Deng J."/>
            <person name="Jiang H."/>
            <person name="Liu Y."/>
            <person name="Qu J."/>
            <person name="Song X.-Z."/>
            <person name="Zhang L."/>
            <person name="Thornton R."/>
            <person name="Coyle M."/>
            <person name="Francisco L."/>
            <person name="Jackson L."/>
            <person name="Javaid M."/>
            <person name="Korchina V."/>
            <person name="Kovar C."/>
            <person name="Mata R."/>
            <person name="Mathew T."/>
            <person name="Ngo R."/>
            <person name="Nguyen L."/>
            <person name="Nguyen N."/>
            <person name="Okwuonu G."/>
            <person name="Ongeri F."/>
            <person name="Pham C."/>
            <person name="Simmons D."/>
            <person name="Wilczek-Boney K."/>
            <person name="Hale W."/>
            <person name="Jakkamsetti A."/>
            <person name="Pham P."/>
            <person name="Ruth R."/>
            <person name="San Lucas F."/>
            <person name="Warren J."/>
            <person name="Zhang J."/>
            <person name="Zhao Z."/>
            <person name="Zhou C."/>
            <person name="Zhu D."/>
            <person name="Lee S."/>
            <person name="Bess C."/>
            <person name="Blankenburg K."/>
            <person name="Forbes L."/>
            <person name="Fu Q."/>
            <person name="Gubbala S."/>
            <person name="Hirani K."/>
            <person name="Jayaseelan J.C."/>
            <person name="Lara F."/>
            <person name="Munidasa M."/>
            <person name="Palculict T."/>
            <person name="Patil S."/>
            <person name="Pu L.-L."/>
            <person name="Saada N."/>
            <person name="Tang L."/>
            <person name="Weissenberger G."/>
            <person name="Zhu Y."/>
            <person name="Hemphill L."/>
            <person name="Shang Y."/>
            <person name="Youmans B."/>
            <person name="Ayvaz T."/>
            <person name="Ross M."/>
            <person name="Santibanez J."/>
            <person name="Aqrawi P."/>
            <person name="Gross S."/>
            <person name="Joshi V."/>
            <person name="Fowler G."/>
            <person name="Nazareth L."/>
            <person name="Reid J."/>
            <person name="Worley K."/>
            <person name="Petrosino J."/>
            <person name="Highlander S."/>
            <person name="Gibbs R."/>
        </authorList>
    </citation>
    <scope>NUCLEOTIDE SEQUENCE [LARGE SCALE GENOMIC DNA]</scope>
    <source>
        <strain evidence="4 5">DSM 16608</strain>
    </source>
</reference>
<gene>
    <name evidence="4" type="ORF">HMPREF9141_0819</name>
</gene>
<evidence type="ECO:0000259" key="3">
    <source>
        <dbReference type="Pfam" id="PF12161"/>
    </source>
</evidence>
<sequence>MTEQELANVIWDIKEVIRNYYDDSEVEDVILPFTLLRRLDCVLEDKYDVILEALDGTPAEMRKYKLESLMRQNGLTFFNLSGLSLRKLLNSPDQIGDAFKTYIEGFTPNVKDILANFVHEDGDSGIVDLSKIYARLERGNKLFAVVMQFVEKADLHPSKVSNAMVRNFRTSAADKA</sequence>
<evidence type="ECO:0000313" key="4">
    <source>
        <dbReference type="EMBL" id="EGC20572.1"/>
    </source>
</evidence>
<dbReference type="InterPro" id="IPR029063">
    <property type="entry name" value="SAM-dependent_MTases_sf"/>
</dbReference>
<dbReference type="InterPro" id="IPR022749">
    <property type="entry name" value="D12N6_MeTrfase_N"/>
</dbReference>
<feature type="domain" description="N6 adenine-specific DNA methyltransferase N-terminal" evidence="3">
    <location>
        <begin position="6"/>
        <end position="118"/>
    </location>
</feature>
<comment type="caution">
    <text evidence="4">The sequence shown here is derived from an EMBL/GenBank/DDBJ whole genome shotgun (WGS) entry which is preliminary data.</text>
</comment>
<evidence type="ECO:0000313" key="5">
    <source>
        <dbReference type="Proteomes" id="UP000005697"/>
    </source>
</evidence>
<dbReference type="EMBL" id="AEWX01000013">
    <property type="protein sequence ID" value="EGC20572.1"/>
    <property type="molecule type" value="Genomic_DNA"/>
</dbReference>
<keyword evidence="2" id="KW-0680">Restriction system</keyword>